<protein>
    <submittedName>
        <fullName evidence="1">Uncharacterized protein</fullName>
    </submittedName>
</protein>
<gene>
    <name evidence="1" type="ORF">D3P04_13460</name>
</gene>
<organism evidence="1 2">
    <name type="scientific">Paracoccus onubensis</name>
    <dbReference type="NCBI Taxonomy" id="1675788"/>
    <lineage>
        <taxon>Bacteria</taxon>
        <taxon>Pseudomonadati</taxon>
        <taxon>Pseudomonadota</taxon>
        <taxon>Alphaproteobacteria</taxon>
        <taxon>Rhodobacterales</taxon>
        <taxon>Paracoccaceae</taxon>
        <taxon>Paracoccus</taxon>
    </lineage>
</organism>
<proteinExistence type="predicted"/>
<name>A0A418SSZ2_9RHOB</name>
<reference evidence="2" key="1">
    <citation type="submission" date="2018-09" db="EMBL/GenBank/DDBJ databases">
        <title>Acidovorax cavernicola nov. sp. isolated from Gruta de las Maravillas (Aracena, Spain).</title>
        <authorList>
            <person name="Jurado V."/>
            <person name="Gutierrez-Patricio S."/>
            <person name="Gonzalez-Pimentel J.L."/>
            <person name="Miller A.Z."/>
            <person name="Laiz L."/>
            <person name="Saiz-Jimenez C."/>
        </authorList>
    </citation>
    <scope>NUCLEOTIDE SEQUENCE [LARGE SCALE GENOMIC DNA]</scope>
    <source>
        <strain evidence="2">1011MAR3C25</strain>
    </source>
</reference>
<keyword evidence="2" id="KW-1185">Reference proteome</keyword>
<dbReference type="EMBL" id="QZCG01000009">
    <property type="protein sequence ID" value="RJE84019.1"/>
    <property type="molecule type" value="Genomic_DNA"/>
</dbReference>
<dbReference type="RefSeq" id="WP_119749735.1">
    <property type="nucleotide sequence ID" value="NZ_QZCG01000009.1"/>
</dbReference>
<evidence type="ECO:0000313" key="1">
    <source>
        <dbReference type="EMBL" id="RJE84019.1"/>
    </source>
</evidence>
<accession>A0A418SSZ2</accession>
<dbReference type="AlphaFoldDB" id="A0A418SSZ2"/>
<dbReference type="Proteomes" id="UP000284202">
    <property type="component" value="Unassembled WGS sequence"/>
</dbReference>
<sequence>MQQQPKYFYTTLHVSKGGGVSAIRNKSKGSIAKLAQDIASVIGFMVNQWKIKQEMDRLEPEIDEYMSTDGGVLVQFSYAVPPLVSGNSHNPMFQGASIAGYGCSEEQVIKKWESLQKLGTIRPYYGEGWTWETSLVWVTSQ</sequence>
<comment type="caution">
    <text evidence="1">The sequence shown here is derived from an EMBL/GenBank/DDBJ whole genome shotgun (WGS) entry which is preliminary data.</text>
</comment>
<evidence type="ECO:0000313" key="2">
    <source>
        <dbReference type="Proteomes" id="UP000284202"/>
    </source>
</evidence>